<evidence type="ECO:0000256" key="8">
    <source>
        <dbReference type="ARBA" id="ARBA00023027"/>
    </source>
</evidence>
<dbReference type="SUPFAM" id="SSF51735">
    <property type="entry name" value="NAD(P)-binding Rossmann-fold domains"/>
    <property type="match status" value="1"/>
</dbReference>
<evidence type="ECO:0000313" key="15">
    <source>
        <dbReference type="EMBL" id="ADD93500.1"/>
    </source>
</evidence>
<dbReference type="GO" id="GO:0006635">
    <property type="term" value="P:fatty acid beta-oxidation"/>
    <property type="evidence" value="ECO:0007669"/>
    <property type="project" value="UniProtKB-UniPathway"/>
</dbReference>
<organism evidence="15">
    <name type="scientific">uncultured marine bacterium MedDCM-OCT-S04-C13</name>
    <dbReference type="NCBI Taxonomy" id="743052"/>
    <lineage>
        <taxon>Bacteria</taxon>
        <taxon>environmental samples</taxon>
    </lineage>
</organism>
<dbReference type="Gene3D" id="1.10.1040.50">
    <property type="match status" value="1"/>
</dbReference>
<dbReference type="GO" id="GO:0070403">
    <property type="term" value="F:NAD+ binding"/>
    <property type="evidence" value="ECO:0007669"/>
    <property type="project" value="InterPro"/>
</dbReference>
<dbReference type="Pfam" id="PF02737">
    <property type="entry name" value="3HCDH_N"/>
    <property type="match status" value="1"/>
</dbReference>
<dbReference type="UniPathway" id="UPA00659"/>
<comment type="similarity">
    <text evidence="2">In the central section; belongs to the 3-hydroxyacyl-CoA dehydrogenase family.</text>
</comment>
<dbReference type="InterPro" id="IPR001753">
    <property type="entry name" value="Enoyl-CoA_hydra/iso"/>
</dbReference>
<dbReference type="GO" id="GO:0004300">
    <property type="term" value="F:enoyl-CoA hydratase activity"/>
    <property type="evidence" value="ECO:0007669"/>
    <property type="project" value="UniProtKB-EC"/>
</dbReference>
<keyword evidence="6" id="KW-0442">Lipid degradation</keyword>
<comment type="similarity">
    <text evidence="3">In the N-terminal section; belongs to the enoyl-CoA hydratase/isomerase family.</text>
</comment>
<proteinExistence type="inferred from homology"/>
<evidence type="ECO:0000256" key="9">
    <source>
        <dbReference type="ARBA" id="ARBA00023098"/>
    </source>
</evidence>
<feature type="domain" description="3-hydroxyacyl-CoA dehydrogenase C-terminal" evidence="13">
    <location>
        <begin position="504"/>
        <end position="591"/>
    </location>
</feature>
<evidence type="ECO:0000256" key="12">
    <source>
        <dbReference type="ARBA" id="ARBA00049556"/>
    </source>
</evidence>
<dbReference type="Pfam" id="PF00725">
    <property type="entry name" value="3HCDH"/>
    <property type="match status" value="1"/>
</dbReference>
<dbReference type="AlphaFoldDB" id="D6PCP9"/>
<evidence type="ECO:0000256" key="3">
    <source>
        <dbReference type="ARBA" id="ARBA00008750"/>
    </source>
</evidence>
<keyword evidence="9" id="KW-0443">Lipid metabolism</keyword>
<dbReference type="InterPro" id="IPR036291">
    <property type="entry name" value="NAD(P)-bd_dom_sf"/>
</dbReference>
<comment type="catalytic activity">
    <reaction evidence="12">
        <text>a (3S)-3-hydroxyacyl-CoA + NAD(+) = a 3-oxoacyl-CoA + NADH + H(+)</text>
        <dbReference type="Rhea" id="RHEA:22432"/>
        <dbReference type="ChEBI" id="CHEBI:15378"/>
        <dbReference type="ChEBI" id="CHEBI:57318"/>
        <dbReference type="ChEBI" id="CHEBI:57540"/>
        <dbReference type="ChEBI" id="CHEBI:57945"/>
        <dbReference type="ChEBI" id="CHEBI:90726"/>
        <dbReference type="EC" id="1.1.1.35"/>
    </reaction>
</comment>
<dbReference type="FunFam" id="3.40.50.720:FF:000009">
    <property type="entry name" value="Fatty oxidation complex, alpha subunit"/>
    <property type="match status" value="1"/>
</dbReference>
<sequence>MEESMYQGKTLSLQAIENGFVEINFDSQSGSVNKFNEETLGELQEAVKIVEDTANIRGLLLTSGKSVFVVGADITEFIDMFAAPKQEFLKGTQQANSIFTQIEDLPFPSVAAINGFALGGGFEVCLACDSRVIASNAAVGLPETGLGIIPGWGGTVRLPRLVGFATAVQWVTSGNQQKPETALAVGAVDTVVAPESLREASLALLTELADGSRDYSARRSQKQGPLPESAEELSGLSEKLQAMVQGSAGNHYPAPLKVVELMTKAATVGRDKAIAMENLAFYEISQTPQARALVGLFLNEQFIAKTAKGYAAALGEKLPPVAQAGVIGAGIMGGGIAYQNAVMGFSVVMKDIAEPALDLGISEANKLLGKSVKRGKLSEEAAVEIVSKITPTLDDQAIADCDMIVEAVVELESVKKQVLPAIESQVSTTATITSNTSTISINRLAESLMRPENFCGMHFFNPVHAMKLVEIIRGEKTSDKTIAAVCNYALGLGKKPIVVNDCPGFLVNRVLFAMTFGLEILLKEGADFQQIDKVMEAWGLPMGPAYLMDVIGIDTIIHCYSSMIEGLPERYIKGDNWPTETIHNAGRLGQKMVLATINTSSMIRVSPPS</sequence>
<evidence type="ECO:0000256" key="1">
    <source>
        <dbReference type="ARBA" id="ARBA00005005"/>
    </source>
</evidence>
<accession>D6PCP9</accession>
<evidence type="ECO:0000256" key="5">
    <source>
        <dbReference type="ARBA" id="ARBA00022832"/>
    </source>
</evidence>
<feature type="domain" description="3-hydroxyacyl-CoA dehydrogenase NAD binding" evidence="14">
    <location>
        <begin position="324"/>
        <end position="502"/>
    </location>
</feature>
<dbReference type="PROSITE" id="PS00067">
    <property type="entry name" value="3HCDH"/>
    <property type="match status" value="1"/>
</dbReference>
<evidence type="ECO:0000256" key="11">
    <source>
        <dbReference type="ARBA" id="ARBA00023268"/>
    </source>
</evidence>
<dbReference type="SUPFAM" id="SSF48179">
    <property type="entry name" value="6-phosphogluconate dehydrogenase C-terminal domain-like"/>
    <property type="match status" value="1"/>
</dbReference>
<dbReference type="InterPro" id="IPR006180">
    <property type="entry name" value="3-OHacyl-CoA_DH_CS"/>
</dbReference>
<keyword evidence="5" id="KW-0276">Fatty acid metabolism</keyword>
<keyword evidence="8" id="KW-0520">NAD</keyword>
<dbReference type="InterPro" id="IPR050136">
    <property type="entry name" value="FA_oxidation_alpha_subunit"/>
</dbReference>
<dbReference type="EMBL" id="GU942985">
    <property type="protein sequence ID" value="ADD93500.1"/>
    <property type="molecule type" value="Genomic_DNA"/>
</dbReference>
<dbReference type="PANTHER" id="PTHR43612">
    <property type="entry name" value="TRIFUNCTIONAL ENZYME SUBUNIT ALPHA"/>
    <property type="match status" value="1"/>
</dbReference>
<keyword evidence="11" id="KW-0511">Multifunctional enzyme</keyword>
<comment type="pathway">
    <text evidence="1">Lipid metabolism; fatty acid beta-oxidation.</text>
</comment>
<dbReference type="Gene3D" id="3.40.50.720">
    <property type="entry name" value="NAD(P)-binding Rossmann-like Domain"/>
    <property type="match status" value="1"/>
</dbReference>
<protein>
    <recommendedName>
        <fullName evidence="4">enoyl-CoA hydratase</fullName>
        <ecNumber evidence="4">4.2.1.17</ecNumber>
    </recommendedName>
</protein>
<evidence type="ECO:0000256" key="4">
    <source>
        <dbReference type="ARBA" id="ARBA00012076"/>
    </source>
</evidence>
<dbReference type="Pfam" id="PF00378">
    <property type="entry name" value="ECH_1"/>
    <property type="match status" value="1"/>
</dbReference>
<dbReference type="PANTHER" id="PTHR43612:SF3">
    <property type="entry name" value="TRIFUNCTIONAL ENZYME SUBUNIT ALPHA, MITOCHONDRIAL"/>
    <property type="match status" value="1"/>
</dbReference>
<reference evidence="15" key="1">
    <citation type="journal article" date="2010" name="ISME J.">
        <title>Metagenome of the Mediterranean deep chlorophyll maximum studied by direct and fosmid library 454 pyrosequencing.</title>
        <authorList>
            <person name="Ghai R."/>
            <person name="Martin-Cuadrado A.B."/>
            <person name="Molto A.G."/>
            <person name="Heredia I.G."/>
            <person name="Cabrera R."/>
            <person name="Martin J."/>
            <person name="Verdu M."/>
            <person name="Deschamps P."/>
            <person name="Moreira D."/>
            <person name="Lopez-Garcia P."/>
            <person name="Mira A."/>
            <person name="Rodriguez-Valera F."/>
        </authorList>
    </citation>
    <scope>NUCLEOTIDE SEQUENCE</scope>
</reference>
<dbReference type="CDD" id="cd06558">
    <property type="entry name" value="crotonase-like"/>
    <property type="match status" value="1"/>
</dbReference>
<name>D6PCP9_9BACT</name>
<evidence type="ECO:0000256" key="2">
    <source>
        <dbReference type="ARBA" id="ARBA00007005"/>
    </source>
</evidence>
<dbReference type="EC" id="4.2.1.17" evidence="4"/>
<dbReference type="Gene3D" id="3.90.226.10">
    <property type="entry name" value="2-enoyl-CoA Hydratase, Chain A, domain 1"/>
    <property type="match status" value="1"/>
</dbReference>
<keyword evidence="10" id="KW-0456">Lyase</keyword>
<keyword evidence="7" id="KW-0560">Oxidoreductase</keyword>
<evidence type="ECO:0000259" key="14">
    <source>
        <dbReference type="Pfam" id="PF02737"/>
    </source>
</evidence>
<dbReference type="InterPro" id="IPR029045">
    <property type="entry name" value="ClpP/crotonase-like_dom_sf"/>
</dbReference>
<dbReference type="InterPro" id="IPR006176">
    <property type="entry name" value="3-OHacyl-CoA_DH_NAD-bd"/>
</dbReference>
<dbReference type="InterPro" id="IPR006108">
    <property type="entry name" value="3HC_DH_C"/>
</dbReference>
<dbReference type="GO" id="GO:0016509">
    <property type="term" value="F:long-chain (3S)-3-hydroxyacyl-CoA dehydrogenase (NAD+) activity"/>
    <property type="evidence" value="ECO:0007669"/>
    <property type="project" value="TreeGrafter"/>
</dbReference>
<evidence type="ECO:0000256" key="6">
    <source>
        <dbReference type="ARBA" id="ARBA00022963"/>
    </source>
</evidence>
<evidence type="ECO:0000256" key="10">
    <source>
        <dbReference type="ARBA" id="ARBA00023239"/>
    </source>
</evidence>
<dbReference type="InterPro" id="IPR008927">
    <property type="entry name" value="6-PGluconate_DH-like_C_sf"/>
</dbReference>
<evidence type="ECO:0000256" key="7">
    <source>
        <dbReference type="ARBA" id="ARBA00023002"/>
    </source>
</evidence>
<dbReference type="SUPFAM" id="SSF52096">
    <property type="entry name" value="ClpP/crotonase"/>
    <property type="match status" value="1"/>
</dbReference>
<evidence type="ECO:0000259" key="13">
    <source>
        <dbReference type="Pfam" id="PF00725"/>
    </source>
</evidence>